<dbReference type="FunFam" id="3.40.1160.10:FF:000018">
    <property type="entry name" value="Glutamate 5-kinase"/>
    <property type="match status" value="1"/>
</dbReference>
<dbReference type="InterPro" id="IPR036393">
    <property type="entry name" value="AceGlu_kinase-like_sf"/>
</dbReference>
<comment type="similarity">
    <text evidence="8">Belongs to the glutamate 5-kinase family.</text>
</comment>
<sequence>MEKKRIVVKVGTSTLCHGGKGLNFRNIDLLARTLADIKNGGNEVILVSSGAIGAGCGKLHLRERPVDLRLKQAVAAVGQCELMHIYDKFFGEYGVTVGQILLTRDDVDMPNVKQNLLGTFESLLELGVIPVVNENDSVCIEEIESEHKIFGDNDTLSAVVAALVSADLLVLLSDIDGLYDCDPRKNGGARLIPVVGEIDASIIALAGGAGTDFGTGGMATKLSAAAIANENGIDMVITNGDNPQNLYDIIKGNSIGTLFKRKAL</sequence>
<evidence type="ECO:0000256" key="7">
    <source>
        <dbReference type="ARBA" id="ARBA00022840"/>
    </source>
</evidence>
<feature type="binding site" evidence="8">
    <location>
        <begin position="215"/>
        <end position="221"/>
    </location>
    <ligand>
        <name>ATP</name>
        <dbReference type="ChEBI" id="CHEBI:30616"/>
    </ligand>
</feature>
<keyword evidence="1 8" id="KW-0963">Cytoplasm</keyword>
<dbReference type="InterPro" id="IPR005715">
    <property type="entry name" value="Glu_5kinase/COase_Synthase"/>
</dbReference>
<dbReference type="AlphaFoldDB" id="A0A1M5TMM6"/>
<dbReference type="GO" id="GO:0004349">
    <property type="term" value="F:glutamate 5-kinase activity"/>
    <property type="evidence" value="ECO:0007669"/>
    <property type="project" value="UniProtKB-UniRule"/>
</dbReference>
<protein>
    <recommendedName>
        <fullName evidence="8">Glutamate 5-kinase</fullName>
        <ecNumber evidence="8">2.7.2.11</ecNumber>
    </recommendedName>
    <alternativeName>
        <fullName evidence="8">Gamma-glutamyl kinase</fullName>
        <shortName evidence="8">GK</shortName>
    </alternativeName>
</protein>
<evidence type="ECO:0000313" key="10">
    <source>
        <dbReference type="EMBL" id="SHH51921.1"/>
    </source>
</evidence>
<dbReference type="PANTHER" id="PTHR43654">
    <property type="entry name" value="GLUTAMATE 5-KINASE"/>
    <property type="match status" value="1"/>
</dbReference>
<dbReference type="InterPro" id="IPR041739">
    <property type="entry name" value="G5K_ProB"/>
</dbReference>
<feature type="binding site" evidence="8">
    <location>
        <position position="9"/>
    </location>
    <ligand>
        <name>ATP</name>
        <dbReference type="ChEBI" id="CHEBI:30616"/>
    </ligand>
</feature>
<keyword evidence="3 8" id="KW-0641">Proline biosynthesis</keyword>
<dbReference type="RefSeq" id="WP_073075737.1">
    <property type="nucleotide sequence ID" value="NZ_FQXV01000001.1"/>
</dbReference>
<organism evidence="10 11">
    <name type="scientific">Sporobacter termitidis DSM 10068</name>
    <dbReference type="NCBI Taxonomy" id="1123282"/>
    <lineage>
        <taxon>Bacteria</taxon>
        <taxon>Bacillati</taxon>
        <taxon>Bacillota</taxon>
        <taxon>Clostridia</taxon>
        <taxon>Eubacteriales</taxon>
        <taxon>Oscillospiraceae</taxon>
        <taxon>Sporobacter</taxon>
    </lineage>
</organism>
<dbReference type="HAMAP" id="MF_00456">
    <property type="entry name" value="ProB"/>
    <property type="match status" value="1"/>
</dbReference>
<comment type="catalytic activity">
    <reaction evidence="8">
        <text>L-glutamate + ATP = L-glutamyl 5-phosphate + ADP</text>
        <dbReference type="Rhea" id="RHEA:14877"/>
        <dbReference type="ChEBI" id="CHEBI:29985"/>
        <dbReference type="ChEBI" id="CHEBI:30616"/>
        <dbReference type="ChEBI" id="CHEBI:58274"/>
        <dbReference type="ChEBI" id="CHEBI:456216"/>
        <dbReference type="EC" id="2.7.2.11"/>
    </reaction>
</comment>
<evidence type="ECO:0000256" key="2">
    <source>
        <dbReference type="ARBA" id="ARBA00022605"/>
    </source>
</evidence>
<keyword evidence="7 8" id="KW-0067">ATP-binding</keyword>
<evidence type="ECO:0000256" key="6">
    <source>
        <dbReference type="ARBA" id="ARBA00022777"/>
    </source>
</evidence>
<keyword evidence="4 8" id="KW-0808">Transferase</keyword>
<evidence type="ECO:0000256" key="5">
    <source>
        <dbReference type="ARBA" id="ARBA00022741"/>
    </source>
</evidence>
<evidence type="ECO:0000256" key="3">
    <source>
        <dbReference type="ARBA" id="ARBA00022650"/>
    </source>
</evidence>
<evidence type="ECO:0000256" key="8">
    <source>
        <dbReference type="HAMAP-Rule" id="MF_00456"/>
    </source>
</evidence>
<keyword evidence="2 8" id="KW-0028">Amino-acid biosynthesis</keyword>
<dbReference type="GO" id="GO:0055129">
    <property type="term" value="P:L-proline biosynthetic process"/>
    <property type="evidence" value="ECO:0007669"/>
    <property type="project" value="UniProtKB-UniRule"/>
</dbReference>
<feature type="binding site" evidence="8">
    <location>
        <position position="136"/>
    </location>
    <ligand>
        <name>substrate</name>
    </ligand>
</feature>
<comment type="pathway">
    <text evidence="8">Amino-acid biosynthesis; L-proline biosynthesis; L-glutamate 5-semialdehyde from L-glutamate: step 1/2.</text>
</comment>
<keyword evidence="5 8" id="KW-0547">Nucleotide-binding</keyword>
<feature type="binding site" evidence="8">
    <location>
        <position position="153"/>
    </location>
    <ligand>
        <name>substrate</name>
    </ligand>
</feature>
<evidence type="ECO:0000256" key="1">
    <source>
        <dbReference type="ARBA" id="ARBA00022490"/>
    </source>
</evidence>
<dbReference type="InterPro" id="IPR019797">
    <property type="entry name" value="Glutamate_5-kinase_CS"/>
</dbReference>
<dbReference type="OrthoDB" id="9804434at2"/>
<dbReference type="SUPFAM" id="SSF53633">
    <property type="entry name" value="Carbamate kinase-like"/>
    <property type="match status" value="1"/>
</dbReference>
<feature type="domain" description="Aspartate/glutamate/uridylate kinase" evidence="9">
    <location>
        <begin position="4"/>
        <end position="239"/>
    </location>
</feature>
<feature type="binding site" evidence="8">
    <location>
        <begin position="173"/>
        <end position="174"/>
    </location>
    <ligand>
        <name>ATP</name>
        <dbReference type="ChEBI" id="CHEBI:30616"/>
    </ligand>
</feature>
<accession>A0A1M5TMM6</accession>
<dbReference type="PROSITE" id="PS00902">
    <property type="entry name" value="GLUTAMATE_5_KINASE"/>
    <property type="match status" value="1"/>
</dbReference>
<dbReference type="PRINTS" id="PR00474">
    <property type="entry name" value="GLU5KINASE"/>
</dbReference>
<proteinExistence type="inferred from homology"/>
<dbReference type="PIRSF" id="PIRSF000729">
    <property type="entry name" value="GK"/>
    <property type="match status" value="1"/>
</dbReference>
<dbReference type="GO" id="GO:0005524">
    <property type="term" value="F:ATP binding"/>
    <property type="evidence" value="ECO:0007669"/>
    <property type="project" value="UniProtKB-KW"/>
</dbReference>
<dbReference type="PANTHER" id="PTHR43654:SF1">
    <property type="entry name" value="ISOPENTENYL PHOSPHATE KINASE"/>
    <property type="match status" value="1"/>
</dbReference>
<dbReference type="Pfam" id="PF00696">
    <property type="entry name" value="AA_kinase"/>
    <property type="match status" value="1"/>
</dbReference>
<keyword evidence="11" id="KW-1185">Reference proteome</keyword>
<comment type="function">
    <text evidence="8">Catalyzes the transfer of a phosphate group to glutamate to form L-glutamate 5-phosphate.</text>
</comment>
<dbReference type="EMBL" id="FQXV01000001">
    <property type="protein sequence ID" value="SHH51921.1"/>
    <property type="molecule type" value="Genomic_DNA"/>
</dbReference>
<keyword evidence="6 8" id="KW-0418">Kinase</keyword>
<dbReference type="Proteomes" id="UP000183995">
    <property type="component" value="Unassembled WGS sequence"/>
</dbReference>
<dbReference type="STRING" id="1123282.SAMN02745823_00152"/>
<dbReference type="CDD" id="cd04242">
    <property type="entry name" value="AAK_G5K_ProB"/>
    <property type="match status" value="1"/>
</dbReference>
<comment type="subcellular location">
    <subcellularLocation>
        <location evidence="8">Cytoplasm</location>
    </subcellularLocation>
</comment>
<evidence type="ECO:0000313" key="11">
    <source>
        <dbReference type="Proteomes" id="UP000183995"/>
    </source>
</evidence>
<dbReference type="InterPro" id="IPR001057">
    <property type="entry name" value="Glu/AcGlu_kinase"/>
</dbReference>
<dbReference type="UniPathway" id="UPA00098">
    <property type="reaction ID" value="UER00359"/>
</dbReference>
<evidence type="ECO:0000256" key="4">
    <source>
        <dbReference type="ARBA" id="ARBA00022679"/>
    </source>
</evidence>
<dbReference type="GO" id="GO:0005829">
    <property type="term" value="C:cytosol"/>
    <property type="evidence" value="ECO:0007669"/>
    <property type="project" value="TreeGrafter"/>
</dbReference>
<dbReference type="NCBIfam" id="TIGR01027">
    <property type="entry name" value="proB"/>
    <property type="match status" value="1"/>
</dbReference>
<dbReference type="InterPro" id="IPR001048">
    <property type="entry name" value="Asp/Glu/Uridylate_kinase"/>
</dbReference>
<name>A0A1M5TMM6_9FIRM</name>
<reference evidence="10 11" key="1">
    <citation type="submission" date="2016-11" db="EMBL/GenBank/DDBJ databases">
        <authorList>
            <person name="Jaros S."/>
            <person name="Januszkiewicz K."/>
            <person name="Wedrychowicz H."/>
        </authorList>
    </citation>
    <scope>NUCLEOTIDE SEQUENCE [LARGE SCALE GENOMIC DNA]</scope>
    <source>
        <strain evidence="10 11">DSM 10068</strain>
    </source>
</reference>
<evidence type="ECO:0000259" key="9">
    <source>
        <dbReference type="Pfam" id="PF00696"/>
    </source>
</evidence>
<dbReference type="EC" id="2.7.2.11" evidence="8"/>
<gene>
    <name evidence="8" type="primary">proB</name>
    <name evidence="10" type="ORF">SAMN02745823_00152</name>
</gene>
<dbReference type="Gene3D" id="3.40.1160.10">
    <property type="entry name" value="Acetylglutamate kinase-like"/>
    <property type="match status" value="1"/>
</dbReference>
<dbReference type="InterPro" id="IPR011529">
    <property type="entry name" value="Glu_5kinase"/>
</dbReference>
<feature type="binding site" evidence="8">
    <location>
        <position position="49"/>
    </location>
    <ligand>
        <name>substrate</name>
    </ligand>
</feature>